<reference evidence="2" key="1">
    <citation type="submission" date="2015-11" db="EMBL/GenBank/DDBJ databases">
        <title>De novo transcriptome assembly of four potential Pierce s Disease insect vectors from Arizona vineyards.</title>
        <authorList>
            <person name="Tassone E.E."/>
        </authorList>
    </citation>
    <scope>NUCLEOTIDE SEQUENCE</scope>
</reference>
<evidence type="ECO:0000313" key="2">
    <source>
        <dbReference type="EMBL" id="JAT16712.1"/>
    </source>
</evidence>
<name>A0A1B6KZ46_9HEMI</name>
<feature type="non-terminal residue" evidence="2">
    <location>
        <position position="1"/>
    </location>
</feature>
<proteinExistence type="predicted"/>
<protein>
    <submittedName>
        <fullName evidence="2">Uncharacterized protein</fullName>
    </submittedName>
</protein>
<accession>A0A1B6KZ46</accession>
<gene>
    <name evidence="2" type="ORF">g.20438</name>
</gene>
<feature type="compositionally biased region" description="Pro residues" evidence="1">
    <location>
        <begin position="57"/>
        <end position="66"/>
    </location>
</feature>
<feature type="region of interest" description="Disordered" evidence="1">
    <location>
        <begin position="32"/>
        <end position="75"/>
    </location>
</feature>
<sequence length="119" mass="13308">IVGGNYIDKRTFSGHLQREPMPNTGRVEIEELENVDDTEDLGLDSSDDSSLPDPDEPPVYPFPELPPVNALGPGLDENFQMVEHEGPILLDSGSESEEEVRVIQDIRKRRRLNPPTSQD</sequence>
<dbReference type="AlphaFoldDB" id="A0A1B6KZ46"/>
<evidence type="ECO:0000256" key="1">
    <source>
        <dbReference type="SAM" id="MobiDB-lite"/>
    </source>
</evidence>
<feature type="compositionally biased region" description="Acidic residues" evidence="1">
    <location>
        <begin position="32"/>
        <end position="47"/>
    </location>
</feature>
<feature type="region of interest" description="Disordered" evidence="1">
    <location>
        <begin position="87"/>
        <end position="119"/>
    </location>
</feature>
<dbReference type="EMBL" id="GEBQ01023265">
    <property type="protein sequence ID" value="JAT16712.1"/>
    <property type="molecule type" value="Transcribed_RNA"/>
</dbReference>
<organism evidence="2">
    <name type="scientific">Graphocephala atropunctata</name>
    <dbReference type="NCBI Taxonomy" id="36148"/>
    <lineage>
        <taxon>Eukaryota</taxon>
        <taxon>Metazoa</taxon>
        <taxon>Ecdysozoa</taxon>
        <taxon>Arthropoda</taxon>
        <taxon>Hexapoda</taxon>
        <taxon>Insecta</taxon>
        <taxon>Pterygota</taxon>
        <taxon>Neoptera</taxon>
        <taxon>Paraneoptera</taxon>
        <taxon>Hemiptera</taxon>
        <taxon>Auchenorrhyncha</taxon>
        <taxon>Membracoidea</taxon>
        <taxon>Cicadellidae</taxon>
        <taxon>Cicadellinae</taxon>
        <taxon>Cicadellini</taxon>
        <taxon>Graphocephala</taxon>
    </lineage>
</organism>